<sequence length="183" mass="19850">MIAKTVSSQVRFKPAALSTQQNAASTTAYSTMPKWLIWTSLVDEASGLRYVLYTSKVKRLETAISSADVLDVTATDMLYQQWSCLRMPRSMHSPMNSRMSISTAPPLPARVIAVAGEERPAAFCAAERGFGYVGKLGLPVNAAQPKPIAVANPKGMPYHAIPPRIYALTDVSGRDAIARCQYA</sequence>
<dbReference type="AlphaFoldDB" id="A0A9W7W4K4"/>
<organism evidence="1 2">
    <name type="scientific">Teratosphaeria destructans</name>
    <dbReference type="NCBI Taxonomy" id="418781"/>
    <lineage>
        <taxon>Eukaryota</taxon>
        <taxon>Fungi</taxon>
        <taxon>Dikarya</taxon>
        <taxon>Ascomycota</taxon>
        <taxon>Pezizomycotina</taxon>
        <taxon>Dothideomycetes</taxon>
        <taxon>Dothideomycetidae</taxon>
        <taxon>Mycosphaerellales</taxon>
        <taxon>Teratosphaeriaceae</taxon>
        <taxon>Teratosphaeria</taxon>
    </lineage>
</organism>
<accession>A0A9W7W4K4</accession>
<evidence type="ECO:0000313" key="1">
    <source>
        <dbReference type="EMBL" id="KAH9837432.1"/>
    </source>
</evidence>
<reference evidence="1 2" key="2">
    <citation type="journal article" date="2021" name="Curr. Genet.">
        <title>Genetic response to nitrogen starvation in the aggressive Eucalyptus foliar pathogen Teratosphaeria destructans.</title>
        <authorList>
            <person name="Havenga M."/>
            <person name="Wingfield B.D."/>
            <person name="Wingfield M.J."/>
            <person name="Dreyer L.L."/>
            <person name="Roets F."/>
            <person name="Aylward J."/>
        </authorList>
    </citation>
    <scope>NUCLEOTIDE SEQUENCE [LARGE SCALE GENOMIC DNA]</scope>
    <source>
        <strain evidence="1">CMW44962</strain>
    </source>
</reference>
<dbReference type="EMBL" id="RIBY02000780">
    <property type="protein sequence ID" value="KAH9837432.1"/>
    <property type="molecule type" value="Genomic_DNA"/>
</dbReference>
<name>A0A9W7W4K4_9PEZI</name>
<proteinExistence type="predicted"/>
<evidence type="ECO:0000313" key="2">
    <source>
        <dbReference type="Proteomes" id="UP001138500"/>
    </source>
</evidence>
<comment type="caution">
    <text evidence="1">The sequence shown here is derived from an EMBL/GenBank/DDBJ whole genome shotgun (WGS) entry which is preliminary data.</text>
</comment>
<protein>
    <submittedName>
        <fullName evidence="1">Uncharacterized protein</fullName>
    </submittedName>
</protein>
<dbReference type="Proteomes" id="UP001138500">
    <property type="component" value="Unassembled WGS sequence"/>
</dbReference>
<reference evidence="1 2" key="1">
    <citation type="journal article" date="2018" name="IMA Fungus">
        <title>IMA Genome-F 10: Nine draft genome sequences of Claviceps purpurea s.lat., including C. arundinis, C. humidiphila, and C. cf. spartinae, pseudomolecules for the pitch canker pathogen Fusarium circinatum, draft genome of Davidsoniella eucalypti, Grosmannia galeiformis, Quambalaria eucalypti, and Teratosphaeria destructans.</title>
        <authorList>
            <person name="Wingfield B.D."/>
            <person name="Liu M."/>
            <person name="Nguyen H.D."/>
            <person name="Lane F.A."/>
            <person name="Morgan S.W."/>
            <person name="De Vos L."/>
            <person name="Wilken P.M."/>
            <person name="Duong T.A."/>
            <person name="Aylward J."/>
            <person name="Coetzee M.P."/>
            <person name="Dadej K."/>
            <person name="De Beer Z.W."/>
            <person name="Findlay W."/>
            <person name="Havenga M."/>
            <person name="Kolarik M."/>
            <person name="Menzies J.G."/>
            <person name="Naidoo K."/>
            <person name="Pochopski O."/>
            <person name="Shoukouhi P."/>
            <person name="Santana Q.C."/>
            <person name="Seifert K.A."/>
            <person name="Soal N."/>
            <person name="Steenkamp E.T."/>
            <person name="Tatham C.T."/>
            <person name="van der Nest M.A."/>
            <person name="Wingfield M.J."/>
        </authorList>
    </citation>
    <scope>NUCLEOTIDE SEQUENCE [LARGE SCALE GENOMIC DNA]</scope>
    <source>
        <strain evidence="1">CMW44962</strain>
    </source>
</reference>
<gene>
    <name evidence="1" type="ORF">Tdes44962_MAKER08356</name>
</gene>
<keyword evidence="2" id="KW-1185">Reference proteome</keyword>